<dbReference type="FunFam" id="3.40.190.10:FF:000009">
    <property type="entry name" value="Putative glutamate receptor ionotropic NMDA 2B"/>
    <property type="match status" value="1"/>
</dbReference>
<feature type="domain" description="Ionotropic glutamate receptor L-glutamate and glycine-binding" evidence="32">
    <location>
        <begin position="77"/>
        <end position="140"/>
    </location>
</feature>
<evidence type="ECO:0000313" key="33">
    <source>
        <dbReference type="EMBL" id="OBS75861.1"/>
    </source>
</evidence>
<keyword evidence="4" id="KW-1003">Cell membrane</keyword>
<keyword evidence="15 30" id="KW-0472">Membrane</keyword>
<feature type="transmembrane region" description="Helical" evidence="30">
    <location>
        <begin position="230"/>
        <end position="253"/>
    </location>
</feature>
<comment type="caution">
    <text evidence="33">The sequence shown here is derived from an EMBL/GenBank/DDBJ whole genome shotgun (WGS) entry which is preliminary data.</text>
</comment>
<evidence type="ECO:0000256" key="30">
    <source>
        <dbReference type="SAM" id="Phobius"/>
    </source>
</evidence>
<evidence type="ECO:0000256" key="21">
    <source>
        <dbReference type="ARBA" id="ARBA00023286"/>
    </source>
</evidence>
<proteinExistence type="inferred from homology"/>
<keyword evidence="18" id="KW-0325">Glycoprotein</keyword>
<accession>A0A1A6HC65</accession>
<name>A0A1A6HC65_NEOLE</name>
<evidence type="ECO:0000313" key="34">
    <source>
        <dbReference type="Proteomes" id="UP000092124"/>
    </source>
</evidence>
<keyword evidence="12 30" id="KW-1133">Transmembrane helix</keyword>
<keyword evidence="8" id="KW-0732">Signal</keyword>
<evidence type="ECO:0000256" key="9">
    <source>
        <dbReference type="ARBA" id="ARBA00022833"/>
    </source>
</evidence>
<evidence type="ECO:0000256" key="17">
    <source>
        <dbReference type="ARBA" id="ARBA00023170"/>
    </source>
</evidence>
<dbReference type="SMART" id="SM00918">
    <property type="entry name" value="Lig_chan-Glu_bd"/>
    <property type="match status" value="1"/>
</dbReference>
<dbReference type="GO" id="GO:0004972">
    <property type="term" value="F:NMDA glutamate receptor activity"/>
    <property type="evidence" value="ECO:0007669"/>
    <property type="project" value="UniProtKB-ARBA"/>
</dbReference>
<evidence type="ECO:0000256" key="5">
    <source>
        <dbReference type="ARBA" id="ARBA00022553"/>
    </source>
</evidence>
<sequence length="454" mass="50918">MKAQCVFVFVTQVGKWENQTLSLRHAVWPRYKSFSDCEPDDNHLSIVTLEEAPFVIVEDIDPLTETCVRNTVPCRKFVKINNSTNEGMNVKKCCKGFCIDILKKLSRTVKFTYDLYLVTNGKHGKKVNNVWNGMIGEVVYQRAVMAVGSLTINEERSEVVDFSVPFVETGISVMVSRSNGTVSPSAFLEPFSASVWVMMFVMLLIVSAIAVFVFEYFSPNPKGTTSKIMVSVWAFFAVIFLASYTANLAAFMIQEEFVDQVTGLSDKKFQRPHDYSPPFRFGTVPNGSTERNIRNNYPYMHQYMTKFNQRGVEDALVSLKTGKLDAFIYDAAVLNYKAGRDEGCKLVTIGSGYIFATTGYGIALQKGSPWKRQIDLALLQFVGDGNIVIITTTINKNTISITKHQCPHHYHYHHPHHYSPIIFINNNTSISINTIIIIITTTTVIILIASAPAA</sequence>
<dbReference type="GO" id="GO:0043197">
    <property type="term" value="C:dendritic spine"/>
    <property type="evidence" value="ECO:0007669"/>
    <property type="project" value="UniProtKB-SubCell"/>
</dbReference>
<keyword evidence="7" id="KW-0479">Metal-binding</keyword>
<evidence type="ECO:0000256" key="7">
    <source>
        <dbReference type="ARBA" id="ARBA00022723"/>
    </source>
</evidence>
<dbReference type="CDD" id="cd13718">
    <property type="entry name" value="PBP2_iGluR_NMDA_Nr2"/>
    <property type="match status" value="1"/>
</dbReference>
<dbReference type="FunFam" id="3.40.190.10:FF:000593">
    <property type="entry name" value="Glutamate ionotropic receptor NMDA type subunit 1"/>
    <property type="match status" value="1"/>
</dbReference>
<dbReference type="GO" id="GO:0045211">
    <property type="term" value="C:postsynaptic membrane"/>
    <property type="evidence" value="ECO:0007669"/>
    <property type="project" value="UniProtKB-SubCell"/>
</dbReference>
<dbReference type="InterPro" id="IPR001320">
    <property type="entry name" value="Iontro_rcpt_C"/>
</dbReference>
<keyword evidence="20" id="KW-0966">Cell projection</keyword>
<keyword evidence="17" id="KW-0675">Receptor</keyword>
<keyword evidence="34" id="KW-1185">Reference proteome</keyword>
<dbReference type="SUPFAM" id="SSF53850">
    <property type="entry name" value="Periplasmic binding protein-like II"/>
    <property type="match status" value="1"/>
</dbReference>
<feature type="transmembrane region" description="Helical" evidence="30">
    <location>
        <begin position="195"/>
        <end position="218"/>
    </location>
</feature>
<dbReference type="InterPro" id="IPR015683">
    <property type="entry name" value="Ionotropic_Glu_rcpt"/>
</dbReference>
<evidence type="ECO:0000256" key="18">
    <source>
        <dbReference type="ARBA" id="ARBA00023180"/>
    </source>
</evidence>
<protein>
    <recommendedName>
        <fullName evidence="29">Glutamate [NMDA] receptor subunit epsilon-1</fullName>
    </recommendedName>
</protein>
<dbReference type="GO" id="GO:0005261">
    <property type="term" value="F:monoatomic cation channel activity"/>
    <property type="evidence" value="ECO:0007669"/>
    <property type="project" value="UniProtKB-ARBA"/>
</dbReference>
<evidence type="ECO:0000256" key="1">
    <source>
        <dbReference type="ARBA" id="ARBA00004156"/>
    </source>
</evidence>
<evidence type="ECO:0000256" key="3">
    <source>
        <dbReference type="ARBA" id="ARBA00022448"/>
    </source>
</evidence>
<dbReference type="Pfam" id="PF00060">
    <property type="entry name" value="Lig_chan"/>
    <property type="match status" value="1"/>
</dbReference>
<organism evidence="33 34">
    <name type="scientific">Neotoma lepida</name>
    <name type="common">Desert woodrat</name>
    <dbReference type="NCBI Taxonomy" id="56216"/>
    <lineage>
        <taxon>Eukaryota</taxon>
        <taxon>Metazoa</taxon>
        <taxon>Chordata</taxon>
        <taxon>Craniata</taxon>
        <taxon>Vertebrata</taxon>
        <taxon>Euteleostomi</taxon>
        <taxon>Mammalia</taxon>
        <taxon>Eutheria</taxon>
        <taxon>Euarchontoglires</taxon>
        <taxon>Glires</taxon>
        <taxon>Rodentia</taxon>
        <taxon>Myomorpha</taxon>
        <taxon>Muroidea</taxon>
        <taxon>Cricetidae</taxon>
        <taxon>Neotominae</taxon>
        <taxon>Neotoma</taxon>
    </lineage>
</organism>
<keyword evidence="14" id="KW-0406">Ion transport</keyword>
<comment type="similarity">
    <text evidence="28">Belongs to the glutamate-gated ion channel (TC 1.A.10.1) family. NR2A/GRIN2A subfamily.</text>
</comment>
<dbReference type="STRING" id="56216.A0A1A6HC65"/>
<keyword evidence="21" id="KW-1071">Ligand-gated ion channel</keyword>
<evidence type="ECO:0000256" key="6">
    <source>
        <dbReference type="ARBA" id="ARBA00022692"/>
    </source>
</evidence>
<dbReference type="GO" id="GO:0060291">
    <property type="term" value="P:long-term synaptic potentiation"/>
    <property type="evidence" value="ECO:0007669"/>
    <property type="project" value="UniProtKB-ARBA"/>
</dbReference>
<evidence type="ECO:0000256" key="27">
    <source>
        <dbReference type="ARBA" id="ARBA00036634"/>
    </source>
</evidence>
<evidence type="ECO:0000256" key="22">
    <source>
        <dbReference type="ARBA" id="ARBA00023303"/>
    </source>
</evidence>
<evidence type="ECO:0000256" key="24">
    <source>
        <dbReference type="ARBA" id="ARBA00034104"/>
    </source>
</evidence>
<dbReference type="GO" id="GO:0060079">
    <property type="term" value="P:excitatory postsynaptic potential"/>
    <property type="evidence" value="ECO:0007669"/>
    <property type="project" value="UniProtKB-ARBA"/>
</dbReference>
<keyword evidence="16" id="KW-1015">Disulfide bond</keyword>
<evidence type="ECO:0000256" key="20">
    <source>
        <dbReference type="ARBA" id="ARBA00023273"/>
    </source>
</evidence>
<dbReference type="SMART" id="SM00079">
    <property type="entry name" value="PBPe"/>
    <property type="match status" value="1"/>
</dbReference>
<comment type="subcellular location">
    <subcellularLocation>
        <location evidence="2">Cell projection</location>
        <location evidence="2">Dendritic spine</location>
    </subcellularLocation>
    <subcellularLocation>
        <location evidence="1">Cytoplasmic vesicle membrane</location>
    </subcellularLocation>
    <subcellularLocation>
        <location evidence="24">Postsynaptic cell membrane</location>
        <topology evidence="24">Multi-pass membrane protein</topology>
    </subcellularLocation>
</comment>
<dbReference type="InterPro" id="IPR019594">
    <property type="entry name" value="Glu/Gly-bd"/>
</dbReference>
<evidence type="ECO:0000256" key="11">
    <source>
        <dbReference type="ARBA" id="ARBA00022842"/>
    </source>
</evidence>
<dbReference type="AlphaFoldDB" id="A0A1A6HC65"/>
<comment type="catalytic activity">
    <reaction evidence="26">
        <text>Na(+)(in) = Na(+)(out)</text>
        <dbReference type="Rhea" id="RHEA:34963"/>
        <dbReference type="ChEBI" id="CHEBI:29101"/>
    </reaction>
</comment>
<keyword evidence="11" id="KW-0460">Magnesium</keyword>
<reference evidence="33 34" key="1">
    <citation type="submission" date="2016-06" db="EMBL/GenBank/DDBJ databases">
        <title>The Draft Genome Sequence and Annotation of the Desert Woodrat Neotoma lepida.</title>
        <authorList>
            <person name="Campbell M."/>
            <person name="Oakeson K.F."/>
            <person name="Yandell M."/>
            <person name="Halpert J.R."/>
            <person name="Dearing D."/>
        </authorList>
    </citation>
    <scope>NUCLEOTIDE SEQUENCE [LARGE SCALE GENOMIC DNA]</scope>
    <source>
        <strain evidence="33">417</strain>
        <tissue evidence="33">Liver</tissue>
    </source>
</reference>
<evidence type="ECO:0000259" key="32">
    <source>
        <dbReference type="SMART" id="SM00918"/>
    </source>
</evidence>
<dbReference type="GO" id="GO:0008306">
    <property type="term" value="P:associative learning"/>
    <property type="evidence" value="ECO:0007669"/>
    <property type="project" value="UniProtKB-ARBA"/>
</dbReference>
<evidence type="ECO:0000256" key="19">
    <source>
        <dbReference type="ARBA" id="ARBA00023257"/>
    </source>
</evidence>
<keyword evidence="13" id="KW-0770">Synapse</keyword>
<dbReference type="OrthoDB" id="5984008at2759"/>
<dbReference type="EMBL" id="LZPO01035239">
    <property type="protein sequence ID" value="OBS75861.1"/>
    <property type="molecule type" value="Genomic_DNA"/>
</dbReference>
<dbReference type="Gene3D" id="3.40.190.10">
    <property type="entry name" value="Periplasmic binding protein-like II"/>
    <property type="match status" value="2"/>
</dbReference>
<dbReference type="GO" id="GO:0009410">
    <property type="term" value="P:response to xenobiotic stimulus"/>
    <property type="evidence" value="ECO:0007669"/>
    <property type="project" value="UniProtKB-ARBA"/>
</dbReference>
<dbReference type="PANTHER" id="PTHR18966">
    <property type="entry name" value="IONOTROPIC GLUTAMATE RECEPTOR"/>
    <property type="match status" value="1"/>
</dbReference>
<dbReference type="GO" id="GO:0014075">
    <property type="term" value="P:response to amine"/>
    <property type="evidence" value="ECO:0007669"/>
    <property type="project" value="UniProtKB-ARBA"/>
</dbReference>
<gene>
    <name evidence="33" type="ORF">A6R68_17687</name>
</gene>
<keyword evidence="9" id="KW-0862">Zinc</keyword>
<evidence type="ECO:0000256" key="15">
    <source>
        <dbReference type="ARBA" id="ARBA00023136"/>
    </source>
</evidence>
<evidence type="ECO:0000256" key="26">
    <source>
        <dbReference type="ARBA" id="ARBA00036239"/>
    </source>
</evidence>
<keyword evidence="23" id="KW-0968">Cytoplasmic vesicle</keyword>
<evidence type="ECO:0000256" key="2">
    <source>
        <dbReference type="ARBA" id="ARBA00004552"/>
    </source>
</evidence>
<evidence type="ECO:0000259" key="31">
    <source>
        <dbReference type="SMART" id="SM00079"/>
    </source>
</evidence>
<feature type="domain" description="Ionotropic glutamate receptor C-terminal" evidence="31">
    <location>
        <begin position="69"/>
        <end position="396"/>
    </location>
</feature>
<keyword evidence="6 30" id="KW-0812">Transmembrane</keyword>
<evidence type="ECO:0000256" key="12">
    <source>
        <dbReference type="ARBA" id="ARBA00022989"/>
    </source>
</evidence>
<comment type="catalytic activity">
    <reaction evidence="27">
        <text>Ca(2+)(in) = Ca(2+)(out)</text>
        <dbReference type="Rhea" id="RHEA:29671"/>
        <dbReference type="ChEBI" id="CHEBI:29108"/>
    </reaction>
</comment>
<evidence type="ECO:0000256" key="23">
    <source>
        <dbReference type="ARBA" id="ARBA00023329"/>
    </source>
</evidence>
<dbReference type="GO" id="GO:0046872">
    <property type="term" value="F:metal ion binding"/>
    <property type="evidence" value="ECO:0007669"/>
    <property type="project" value="UniProtKB-KW"/>
</dbReference>
<dbReference type="GO" id="GO:0030659">
    <property type="term" value="C:cytoplasmic vesicle membrane"/>
    <property type="evidence" value="ECO:0007669"/>
    <property type="project" value="UniProtKB-SubCell"/>
</dbReference>
<keyword evidence="19" id="KW-0628">Postsynaptic cell membrane</keyword>
<dbReference type="FunFam" id="3.40.190.10:FF:000007">
    <property type="entry name" value="Putative glutamate receptor ionotropic NMDA 2B"/>
    <property type="match status" value="1"/>
</dbReference>
<dbReference type="Proteomes" id="UP000092124">
    <property type="component" value="Unassembled WGS sequence"/>
</dbReference>
<comment type="catalytic activity">
    <reaction evidence="25">
        <text>K(+)(in) = K(+)(out)</text>
        <dbReference type="Rhea" id="RHEA:29463"/>
        <dbReference type="ChEBI" id="CHEBI:29103"/>
    </reaction>
</comment>
<evidence type="ECO:0000256" key="16">
    <source>
        <dbReference type="ARBA" id="ARBA00023157"/>
    </source>
</evidence>
<evidence type="ECO:0000256" key="4">
    <source>
        <dbReference type="ARBA" id="ARBA00022475"/>
    </source>
</evidence>
<keyword evidence="3" id="KW-0813">Transport</keyword>
<keyword evidence="10" id="KW-0106">Calcium</keyword>
<evidence type="ECO:0000256" key="13">
    <source>
        <dbReference type="ARBA" id="ARBA00023018"/>
    </source>
</evidence>
<keyword evidence="5" id="KW-0597">Phosphoprotein</keyword>
<evidence type="ECO:0000256" key="25">
    <source>
        <dbReference type="ARBA" id="ARBA00034430"/>
    </source>
</evidence>
<evidence type="ECO:0000256" key="8">
    <source>
        <dbReference type="ARBA" id="ARBA00022729"/>
    </source>
</evidence>
<dbReference type="Pfam" id="PF10613">
    <property type="entry name" value="Lig_chan-Glu_bd"/>
    <property type="match status" value="1"/>
</dbReference>
<feature type="transmembrane region" description="Helical" evidence="30">
    <location>
        <begin position="430"/>
        <end position="451"/>
    </location>
</feature>
<evidence type="ECO:0000256" key="10">
    <source>
        <dbReference type="ARBA" id="ARBA00022837"/>
    </source>
</evidence>
<evidence type="ECO:0000256" key="29">
    <source>
        <dbReference type="ARBA" id="ARBA00075002"/>
    </source>
</evidence>
<evidence type="ECO:0000256" key="28">
    <source>
        <dbReference type="ARBA" id="ARBA00060784"/>
    </source>
</evidence>
<keyword evidence="22" id="KW-0407">Ion channel</keyword>
<evidence type="ECO:0000256" key="14">
    <source>
        <dbReference type="ARBA" id="ARBA00023065"/>
    </source>
</evidence>